<protein>
    <submittedName>
        <fullName evidence="8">NAD-glutamate dehydrogenase</fullName>
    </submittedName>
</protein>
<evidence type="ECO:0000259" key="3">
    <source>
        <dbReference type="Pfam" id="PF05088"/>
    </source>
</evidence>
<evidence type="ECO:0000259" key="6">
    <source>
        <dbReference type="Pfam" id="PF21076"/>
    </source>
</evidence>
<organism evidence="8">
    <name type="scientific">Faucicola osloensis</name>
    <name type="common">Moraxella osloensis</name>
    <dbReference type="NCBI Taxonomy" id="34062"/>
    <lineage>
        <taxon>Bacteria</taxon>
        <taxon>Pseudomonadati</taxon>
        <taxon>Pseudomonadota</taxon>
        <taxon>Gammaproteobacteria</taxon>
        <taxon>Moraxellales</taxon>
        <taxon>Moraxellaceae</taxon>
        <taxon>Faucicola</taxon>
    </lineage>
</organism>
<proteinExistence type="predicted"/>
<feature type="domain" description="NAD-glutamate dehydrogenase catalytic" evidence="3">
    <location>
        <begin position="762"/>
        <end position="1261"/>
    </location>
</feature>
<dbReference type="InterPro" id="IPR024727">
    <property type="entry name" value="NAD_Glu_DH_N_ACT1"/>
</dbReference>
<dbReference type="GO" id="GO:0004352">
    <property type="term" value="F:glutamate dehydrogenase (NAD+) activity"/>
    <property type="evidence" value="ECO:0007669"/>
    <property type="project" value="InterPro"/>
</dbReference>
<evidence type="ECO:0000256" key="2">
    <source>
        <dbReference type="SAM" id="MobiDB-lite"/>
    </source>
</evidence>
<dbReference type="PIRSF" id="PIRSF036761">
    <property type="entry name" value="GDH_Mll4104"/>
    <property type="match status" value="1"/>
</dbReference>
<feature type="region of interest" description="Disordered" evidence="2">
    <location>
        <begin position="268"/>
        <end position="292"/>
    </location>
</feature>
<dbReference type="Pfam" id="PF21073">
    <property type="entry name" value="GDH_HM1"/>
    <property type="match status" value="1"/>
</dbReference>
<name>A0AAD0AGQ6_FAUOS</name>
<feature type="compositionally biased region" description="Polar residues" evidence="2">
    <location>
        <begin position="276"/>
        <end position="285"/>
    </location>
</feature>
<evidence type="ECO:0000259" key="5">
    <source>
        <dbReference type="Pfam" id="PF21075"/>
    </source>
</evidence>
<dbReference type="InterPro" id="IPR049064">
    <property type="entry name" value="NAD_Glu_DH_ACT3"/>
</dbReference>
<evidence type="ECO:0000259" key="7">
    <source>
        <dbReference type="Pfam" id="PF21077"/>
    </source>
</evidence>
<dbReference type="GO" id="GO:0006538">
    <property type="term" value="P:L-glutamate catabolic process"/>
    <property type="evidence" value="ECO:0007669"/>
    <property type="project" value="InterPro"/>
</dbReference>
<feature type="domain" description="NAD-specific glutamate dehydrogenase C-terminal" evidence="4">
    <location>
        <begin position="1306"/>
        <end position="1635"/>
    </location>
</feature>
<dbReference type="InterPro" id="IPR046346">
    <property type="entry name" value="Aminoacid_DH-like_N_sf"/>
</dbReference>
<keyword evidence="1" id="KW-0560">Oxidoreductase</keyword>
<dbReference type="SUPFAM" id="SSF51735">
    <property type="entry name" value="NAD(P)-binding Rossmann-fold domains"/>
    <property type="match status" value="1"/>
</dbReference>
<dbReference type="GO" id="GO:0004069">
    <property type="term" value="F:L-aspartate:2-oxoglutarate aminotransferase activity"/>
    <property type="evidence" value="ECO:0007669"/>
    <property type="project" value="InterPro"/>
</dbReference>
<gene>
    <name evidence="8" type="ORF">YHS_02450</name>
</gene>
<reference evidence="8" key="1">
    <citation type="submission" date="2017-11" db="EMBL/GenBank/DDBJ databases">
        <title>Complete Genome Sequence from Moraxella oslensis YHS isolated from human skin.</title>
        <authorList>
            <person name="Lee K."/>
            <person name="Lim J.Y."/>
            <person name="Hwang I."/>
        </authorList>
    </citation>
    <scope>NUCLEOTIDE SEQUENCE</scope>
    <source>
        <strain evidence="8">YHS</strain>
    </source>
</reference>
<accession>A0AAD0AGQ6</accession>
<dbReference type="InterPro" id="IPR049059">
    <property type="entry name" value="NAD_Glu_DH_HM1"/>
</dbReference>
<dbReference type="Pfam" id="PF21079">
    <property type="entry name" value="GDH_HM2"/>
    <property type="match status" value="1"/>
</dbReference>
<dbReference type="Gene3D" id="3.40.50.720">
    <property type="entry name" value="NAD(P)-binding Rossmann-like Domain"/>
    <property type="match status" value="1"/>
</dbReference>
<evidence type="ECO:0000256" key="1">
    <source>
        <dbReference type="ARBA" id="ARBA00023002"/>
    </source>
</evidence>
<dbReference type="InterPro" id="IPR028971">
    <property type="entry name" value="NAD-GDH_cat"/>
</dbReference>
<feature type="domain" description="NAD-glutamate dehydrogenase ACT2" evidence="6">
    <location>
        <begin position="428"/>
        <end position="521"/>
    </location>
</feature>
<dbReference type="InterPro" id="IPR048381">
    <property type="entry name" value="GDH_C"/>
</dbReference>
<feature type="domain" description="NAD-glutamate dehydrogenase ACT3" evidence="7">
    <location>
        <begin position="580"/>
        <end position="647"/>
    </location>
</feature>
<evidence type="ECO:0000313" key="8">
    <source>
        <dbReference type="EMBL" id="ATQ82783.1"/>
    </source>
</evidence>
<sequence length="1640" mass="185695">MNTKKNVTTATLPALDMDDIKQFTHKYVSDSPVLDKFVDNYYQNSQQHFGQGADKPLTSETLAAIALNHFSLLQRHRLGTPQVAVFNPDYESQHFHSAHSVIQIVASDRPFLVDTLLMSLESMNITVHRLHHTIMAVSRDDAQQVIDVSVSQSSDTKFISLIYCEVSQQSADKLAEIQTAILDKIKVLDKVVNDWQAMRQKLIDVKQQLATSQLPAQQQAEIPEIQAFLDWILDNNFIFLGYREYHYRDEADGIEIYQQTQTGLGLLGDDHDNKTSDMQAASTQNLDHEKPSESFNQLPKTLRALVNEPQVLLLSKSRHLSPVHRPAYMDFLGIQQFDDNRKVIGEHRFVGLLTANAYQLSVTQIPMLRQKVASVLAMAHLPTNGHAYHKFQHILNTLPRDDLFQASSEALYPMVMGIANLHNKHRLRLFARIDHYQRFVSCLIFVPRDKFNTQLRRAIQQILLDAFGGESSQFKVDFDELHHVRLHVHVRTQPENLNHIDIDTLLPSLEEQLNKSMQGWEDEARQVFADELGEAQGTQLADNYLRSIPLAYQEDYTPRVALQDLKRLDSIATQQALPMRWYLYQKTNEPAQNLHLKVYGKSQPATLSHILPILENFGLNVISSQSYELENLDLWMQAYVLQLKHSADAANIDMGVVAKQVEEGLGLIWQGAIENDSLNQLILTTPLDAYEVVILRALSHYMLQAKAPFSLPYIKQTLIKYPQLCVSFVQLFHAKMRPQDAVLASEVMSDPTLTVENIEATIQDTLKSVQTLDEDRILRCILDLMHALLRTNYYQRDEQGERKDRLSFKFSAKDIPNLPKPKPMFEIFVYSPKVEAVHLRGGKVARGGLRWSDRMEDFRTEVLGLVKAQMVKNAVIVPVGSKGAFIVKTKSMKDGRETYMAEGVRCYQTFIRGLLDITDNLVDGHVVPPANTLRHDGDDPYLVVAADKGTATFSDIANALSAEYAFWLGDAFASGGSVGYDHKAMGITARGAWESVKRHFRMMGKDIQNPNNPNNQFTVVGIGDMGGDVFGNGMLLSPNIKLLAAFNHLHIFIDPTPDVVAALNERERLFNLPRSTWDDYNKALISQGGGVFSRQDKAIAISSAMKQAFTIEADSLTPDELIHALLKSPVDLIWNGGIGTYVKSTQESHADVGDRANDAVRIDGHELQAKVIGEGGNLGMTQRGRIEFAQAGGRLYTDAIDNSAGVNCSDHEVNIKILLDNIVAQGDMTVKQRNELLASMTDDVTKLVLRQNYLQPQAIELSAMQATANFGLQQKFMQYLESEERLDRAIEFLPSDEEIARRQKAGQGLTNPELSVLLAYGKMWVYDHLLESDVPDDGYFIQEMRKYFPTVLSERYFEQMRQNPLHREIISTYLTNSLVNRLGIEDIYRMVDELGVSISSVVKSYSVMRDVFDISQYWQLFEALDNQINSQHQLTLELCLRQDLTQSMYWLIQQFGEDFDVTAVSTQLSDGMASLTRQTFDNQPRTSYFRDYLDKLTAQYSDISLLQSHSATLPVSPQVLDAVWFAKKNSQDVEQVTKVYFKAYELLHIDWLLMQVESLPQTSYWERRAAHALREDIMTTFRRYVSQFLAQPDPLSAIEAFASQRGDTLAELVQAKEGDLPITFAILSVLVNQLKEGITD</sequence>
<dbReference type="PANTHER" id="PTHR43403:SF1">
    <property type="entry name" value="NAD-SPECIFIC GLUTAMATE DEHYDROGENASE"/>
    <property type="match status" value="1"/>
</dbReference>
<dbReference type="InterPro" id="IPR049056">
    <property type="entry name" value="NAD_Glu_DH_HM3"/>
</dbReference>
<dbReference type="Pfam" id="PF21077">
    <property type="entry name" value="GDH_ACT3"/>
    <property type="match status" value="1"/>
</dbReference>
<dbReference type="InterPro" id="IPR049062">
    <property type="entry name" value="NAD_Glu_DH_ACT2"/>
</dbReference>
<dbReference type="PANTHER" id="PTHR43403">
    <property type="entry name" value="NAD-SPECIFIC GLUTAMATE DEHYDROGENASE"/>
    <property type="match status" value="1"/>
</dbReference>
<dbReference type="InterPro" id="IPR049058">
    <property type="entry name" value="NAD_Glu_DH_HM2"/>
</dbReference>
<dbReference type="Pfam" id="PF21078">
    <property type="entry name" value="GDH_HM3"/>
    <property type="match status" value="1"/>
</dbReference>
<dbReference type="InterPro" id="IPR036291">
    <property type="entry name" value="NAD(P)-bd_dom_sf"/>
</dbReference>
<dbReference type="EMBL" id="CP024176">
    <property type="protein sequence ID" value="ATQ82783.1"/>
    <property type="molecule type" value="Genomic_DNA"/>
</dbReference>
<dbReference type="InterPro" id="IPR007780">
    <property type="entry name" value="NAD_Glu_DH_bac"/>
</dbReference>
<dbReference type="Pfam" id="PF05088">
    <property type="entry name" value="Bac_GDH_CD"/>
    <property type="match status" value="1"/>
</dbReference>
<dbReference type="Pfam" id="PF21076">
    <property type="entry name" value="GDH_ACT2"/>
    <property type="match status" value="1"/>
</dbReference>
<feature type="domain" description="NAD-glutamate dehydrogenase N-terminal ACT1" evidence="5">
    <location>
        <begin position="57"/>
        <end position="179"/>
    </location>
</feature>
<dbReference type="Pfam" id="PF21074">
    <property type="entry name" value="GDH_C"/>
    <property type="match status" value="1"/>
</dbReference>
<evidence type="ECO:0000259" key="4">
    <source>
        <dbReference type="Pfam" id="PF21074"/>
    </source>
</evidence>
<dbReference type="Pfam" id="PF21075">
    <property type="entry name" value="GDH_ACT1"/>
    <property type="match status" value="1"/>
</dbReference>
<dbReference type="SUPFAM" id="SSF53223">
    <property type="entry name" value="Aminoacid dehydrogenase-like, N-terminal domain"/>
    <property type="match status" value="1"/>
</dbReference>